<proteinExistence type="predicted"/>
<keyword evidence="2" id="KW-1185">Reference proteome</keyword>
<gene>
    <name evidence="1" type="ORF">Vadar_003557</name>
</gene>
<name>A0ACB7ZHA5_9ERIC</name>
<organism evidence="1 2">
    <name type="scientific">Vaccinium darrowii</name>
    <dbReference type="NCBI Taxonomy" id="229202"/>
    <lineage>
        <taxon>Eukaryota</taxon>
        <taxon>Viridiplantae</taxon>
        <taxon>Streptophyta</taxon>
        <taxon>Embryophyta</taxon>
        <taxon>Tracheophyta</taxon>
        <taxon>Spermatophyta</taxon>
        <taxon>Magnoliopsida</taxon>
        <taxon>eudicotyledons</taxon>
        <taxon>Gunneridae</taxon>
        <taxon>Pentapetalae</taxon>
        <taxon>asterids</taxon>
        <taxon>Ericales</taxon>
        <taxon>Ericaceae</taxon>
        <taxon>Vaccinioideae</taxon>
        <taxon>Vaccinieae</taxon>
        <taxon>Vaccinium</taxon>
    </lineage>
</organism>
<evidence type="ECO:0000313" key="1">
    <source>
        <dbReference type="EMBL" id="KAH7865204.1"/>
    </source>
</evidence>
<protein>
    <submittedName>
        <fullName evidence="1">Uncharacterized protein</fullName>
    </submittedName>
</protein>
<comment type="caution">
    <text evidence="1">The sequence shown here is derived from an EMBL/GenBank/DDBJ whole genome shotgun (WGS) entry which is preliminary data.</text>
</comment>
<dbReference type="Proteomes" id="UP000828048">
    <property type="component" value="Chromosome 9"/>
</dbReference>
<accession>A0ACB7ZHA5</accession>
<reference evidence="1 2" key="1">
    <citation type="journal article" date="2021" name="Hortic Res">
        <title>High-quality reference genome and annotation aids understanding of berry development for evergreen blueberry (Vaccinium darrowii).</title>
        <authorList>
            <person name="Yu J."/>
            <person name="Hulse-Kemp A.M."/>
            <person name="Babiker E."/>
            <person name="Staton M."/>
        </authorList>
    </citation>
    <scope>NUCLEOTIDE SEQUENCE [LARGE SCALE GENOMIC DNA]</scope>
    <source>
        <strain evidence="2">cv. NJ 8807/NJ 8810</strain>
        <tissue evidence="1">Young leaf</tissue>
    </source>
</reference>
<dbReference type="EMBL" id="CM037159">
    <property type="protein sequence ID" value="KAH7865204.1"/>
    <property type="molecule type" value="Genomic_DNA"/>
</dbReference>
<sequence length="462" mass="52343">MAKTKSKARPAAIEKTPVKEPSKPPHTFSESESDEDDIAARATKGIVIRERGPAPKKRKTRQAREESESESSIDSDEDSEEESPKARAGRSKMVKKKQAKAKKDKKKKEWLESLTDRPAKNERQVDAVSLEGKYGVKEIREEGLEQWLEPLRGYNLRCVREFYKNLDVVRGGNSNMPTKIKSKVSNKTIVVTPDTIAEYLQYERPDPEDTNYPDGEEMPETDLLDIIYAKPGHGMRPILLSRFKEDIRVLNKAIHANLYPKGKDSKPTKTSLELIAAFVDPDTVADWALYIFTQMIDFTETTKKNQSMWYPCMITALCHMQGVRGATYSNMEPLEPGVIDMGTVNQSLGQTRTKLQRRKLGGLSTMFEASSSQAPPPATPSRSRLHSPPPKGASVKAWFKKLFKCMVVESEKNERHRKREEHKTDWLIQQVSATSVVQYVPPPEYAEPEVVDDDDDDDDDDE</sequence>
<evidence type="ECO:0000313" key="2">
    <source>
        <dbReference type="Proteomes" id="UP000828048"/>
    </source>
</evidence>